<dbReference type="InterPro" id="IPR029039">
    <property type="entry name" value="Flavoprotein-like_sf"/>
</dbReference>
<name>A0AAJ1IFW2_9SPIO</name>
<organism evidence="4 5">
    <name type="scientific">Candidatus Thalassospirochaeta sargassi</name>
    <dbReference type="NCBI Taxonomy" id="3119039"/>
    <lineage>
        <taxon>Bacteria</taxon>
        <taxon>Pseudomonadati</taxon>
        <taxon>Spirochaetota</taxon>
        <taxon>Spirochaetia</taxon>
        <taxon>Spirochaetales</taxon>
        <taxon>Spirochaetaceae</taxon>
        <taxon>Candidatus Thalassospirochaeta</taxon>
    </lineage>
</organism>
<evidence type="ECO:0000313" key="5">
    <source>
        <dbReference type="Proteomes" id="UP001221217"/>
    </source>
</evidence>
<dbReference type="PANTHER" id="PTHR43278:SF2">
    <property type="entry name" value="IRON-SULFUR FLAVOPROTEIN"/>
    <property type="match status" value="1"/>
</dbReference>
<dbReference type="Pfam" id="PF03358">
    <property type="entry name" value="FMN_red"/>
    <property type="match status" value="1"/>
</dbReference>
<sequence>MKITAFEGSPRKNGNSSLLLDAFLEKTAVDAVVKRYRTDELELKPCRGCLMCNVLKHCALRKDDWEKLSEQILDSDVVAFATPIYFHHTTSSMKKLLDRFRSFLHVQITEDGIIHKTHQKWNKKFILLTAHGSSSVEDAASLNELFDFIIETLGPENSIERINAVRLAVRGQIGFDLQQLEKTYVKLGLPAYLAVEDSKKNAEWLATAGYLAENL</sequence>
<evidence type="ECO:0000256" key="2">
    <source>
        <dbReference type="ARBA" id="ARBA00022643"/>
    </source>
</evidence>
<dbReference type="AlphaFoldDB" id="A0AAJ1IFW2"/>
<feature type="domain" description="NADPH-dependent FMN reductase-like" evidence="3">
    <location>
        <begin position="1"/>
        <end position="145"/>
    </location>
</feature>
<dbReference type="Gene3D" id="3.40.50.360">
    <property type="match status" value="1"/>
</dbReference>
<dbReference type="InterPro" id="IPR005025">
    <property type="entry name" value="FMN_Rdtase-like_dom"/>
</dbReference>
<evidence type="ECO:0000256" key="1">
    <source>
        <dbReference type="ARBA" id="ARBA00022630"/>
    </source>
</evidence>
<dbReference type="PANTHER" id="PTHR43278">
    <property type="entry name" value="NAD(P)H-DEPENDENT FMN-CONTAINING OXIDOREDUCTASE YWQN-RELATED"/>
    <property type="match status" value="1"/>
</dbReference>
<dbReference type="SUPFAM" id="SSF52218">
    <property type="entry name" value="Flavoproteins"/>
    <property type="match status" value="1"/>
</dbReference>
<evidence type="ECO:0000259" key="3">
    <source>
        <dbReference type="Pfam" id="PF03358"/>
    </source>
</evidence>
<keyword evidence="1" id="KW-0285">Flavoprotein</keyword>
<dbReference type="InterPro" id="IPR051796">
    <property type="entry name" value="ISF_SsuE-like"/>
</dbReference>
<protein>
    <submittedName>
        <fullName evidence="4">Flavodoxin family protein</fullName>
    </submittedName>
</protein>
<dbReference type="Proteomes" id="UP001221217">
    <property type="component" value="Unassembled WGS sequence"/>
</dbReference>
<evidence type="ECO:0000313" key="4">
    <source>
        <dbReference type="EMBL" id="MDC7227123.1"/>
    </source>
</evidence>
<reference evidence="4 5" key="1">
    <citation type="submission" date="2022-12" db="EMBL/GenBank/DDBJ databases">
        <title>Metagenome assembled genome from gulf of manar.</title>
        <authorList>
            <person name="Kohli P."/>
            <person name="Pk S."/>
            <person name="Venkata Ramana C."/>
            <person name="Sasikala C."/>
        </authorList>
    </citation>
    <scope>NUCLEOTIDE SEQUENCE [LARGE SCALE GENOMIC DNA]</scope>
    <source>
        <strain evidence="4">JB008</strain>
    </source>
</reference>
<comment type="caution">
    <text evidence="4">The sequence shown here is derived from an EMBL/GenBank/DDBJ whole genome shotgun (WGS) entry which is preliminary data.</text>
</comment>
<accession>A0AAJ1IFW2</accession>
<proteinExistence type="predicted"/>
<gene>
    <name evidence="4" type="ORF">PQJ61_10210</name>
</gene>
<keyword evidence="2" id="KW-0288">FMN</keyword>
<dbReference type="EMBL" id="JAQQAL010000022">
    <property type="protein sequence ID" value="MDC7227123.1"/>
    <property type="molecule type" value="Genomic_DNA"/>
</dbReference>
<dbReference type="GO" id="GO:0016491">
    <property type="term" value="F:oxidoreductase activity"/>
    <property type="evidence" value="ECO:0007669"/>
    <property type="project" value="InterPro"/>
</dbReference>